<dbReference type="EMBL" id="FQZS01000014">
    <property type="protein sequence ID" value="SHJ06190.1"/>
    <property type="molecule type" value="Genomic_DNA"/>
</dbReference>
<keyword evidence="2 3" id="KW-0378">Hydrolase</keyword>
<evidence type="ECO:0000313" key="5">
    <source>
        <dbReference type="Proteomes" id="UP000184442"/>
    </source>
</evidence>
<dbReference type="GO" id="GO:0050568">
    <property type="term" value="F:protein-glutamine glutaminase activity"/>
    <property type="evidence" value="ECO:0007669"/>
    <property type="project" value="UniProtKB-UniRule"/>
</dbReference>
<proteinExistence type="inferred from homology"/>
<comment type="function">
    <text evidence="3">Probably deamidates glutamine residues to glutamate on methyl-accepting chemotaxis receptors (MCPs), playing an important role in chemotaxis.</text>
</comment>
<dbReference type="PANTHER" id="PTHR35147:SF1">
    <property type="entry name" value="CHEMORECEPTOR GLUTAMINE DEAMIDASE CHED-RELATED"/>
    <property type="match status" value="1"/>
</dbReference>
<dbReference type="HAMAP" id="MF_01440">
    <property type="entry name" value="CheD"/>
    <property type="match status" value="1"/>
</dbReference>
<dbReference type="RefSeq" id="WP_073026328.1">
    <property type="nucleotide sequence ID" value="NZ_FQZS01000014.1"/>
</dbReference>
<protein>
    <recommendedName>
        <fullName evidence="3">Probable chemoreceptor glutamine deamidase CheD</fullName>
        <ecNumber evidence="3">3.5.1.44</ecNumber>
    </recommendedName>
</protein>
<keyword evidence="5" id="KW-1185">Reference proteome</keyword>
<dbReference type="CDD" id="cd16352">
    <property type="entry name" value="CheD"/>
    <property type="match status" value="1"/>
</dbReference>
<dbReference type="STRING" id="1122184.SAMN02745176_02286"/>
<dbReference type="EC" id="3.5.1.44" evidence="3"/>
<dbReference type="PANTHER" id="PTHR35147">
    <property type="entry name" value="CHEMORECEPTOR GLUTAMINE DEAMIDASE CHED-RELATED"/>
    <property type="match status" value="1"/>
</dbReference>
<dbReference type="Proteomes" id="UP000184442">
    <property type="component" value="Unassembled WGS sequence"/>
</dbReference>
<dbReference type="InterPro" id="IPR011324">
    <property type="entry name" value="Cytotoxic_necrot_fac-like_cat"/>
</dbReference>
<dbReference type="AlphaFoldDB" id="A0A1M6G892"/>
<organism evidence="4 5">
    <name type="scientific">Lutispora thermophila DSM 19022</name>
    <dbReference type="NCBI Taxonomy" id="1122184"/>
    <lineage>
        <taxon>Bacteria</taxon>
        <taxon>Bacillati</taxon>
        <taxon>Bacillota</taxon>
        <taxon>Clostridia</taxon>
        <taxon>Lutisporales</taxon>
        <taxon>Lutisporaceae</taxon>
        <taxon>Lutispora</taxon>
    </lineage>
</organism>
<dbReference type="InterPro" id="IPR038592">
    <property type="entry name" value="CheD-like_sf"/>
</dbReference>
<dbReference type="PROSITE" id="PS51257">
    <property type="entry name" value="PROKAR_LIPOPROTEIN"/>
    <property type="match status" value="1"/>
</dbReference>
<dbReference type="InterPro" id="IPR005659">
    <property type="entry name" value="Chemorcpt_Glu_NH3ase_CheD"/>
</dbReference>
<dbReference type="Pfam" id="PF03975">
    <property type="entry name" value="CheD"/>
    <property type="match status" value="1"/>
</dbReference>
<evidence type="ECO:0000256" key="3">
    <source>
        <dbReference type="HAMAP-Rule" id="MF_01440"/>
    </source>
</evidence>
<gene>
    <name evidence="3" type="primary">cheD</name>
    <name evidence="4" type="ORF">SAMN02745176_02286</name>
</gene>
<comment type="catalytic activity">
    <reaction evidence="3">
        <text>L-glutaminyl-[protein] + H2O = L-glutamyl-[protein] + NH4(+)</text>
        <dbReference type="Rhea" id="RHEA:16441"/>
        <dbReference type="Rhea" id="RHEA-COMP:10207"/>
        <dbReference type="Rhea" id="RHEA-COMP:10208"/>
        <dbReference type="ChEBI" id="CHEBI:15377"/>
        <dbReference type="ChEBI" id="CHEBI:28938"/>
        <dbReference type="ChEBI" id="CHEBI:29973"/>
        <dbReference type="ChEBI" id="CHEBI:30011"/>
        <dbReference type="EC" id="3.5.1.44"/>
    </reaction>
</comment>
<reference evidence="4 5" key="1">
    <citation type="submission" date="2016-11" db="EMBL/GenBank/DDBJ databases">
        <authorList>
            <person name="Jaros S."/>
            <person name="Januszkiewicz K."/>
            <person name="Wedrychowicz H."/>
        </authorList>
    </citation>
    <scope>NUCLEOTIDE SEQUENCE [LARGE SCALE GENOMIC DNA]</scope>
    <source>
        <strain evidence="4 5">DSM 19022</strain>
    </source>
</reference>
<evidence type="ECO:0000313" key="4">
    <source>
        <dbReference type="EMBL" id="SHJ06190.1"/>
    </source>
</evidence>
<dbReference type="GO" id="GO:0006935">
    <property type="term" value="P:chemotaxis"/>
    <property type="evidence" value="ECO:0007669"/>
    <property type="project" value="UniProtKB-UniRule"/>
</dbReference>
<accession>A0A1M6G892</accession>
<evidence type="ECO:0000256" key="1">
    <source>
        <dbReference type="ARBA" id="ARBA00022500"/>
    </source>
</evidence>
<comment type="similarity">
    <text evidence="3">Belongs to the CheD family.</text>
</comment>
<name>A0A1M6G892_9FIRM</name>
<keyword evidence="1 3" id="KW-0145">Chemotaxis</keyword>
<evidence type="ECO:0000256" key="2">
    <source>
        <dbReference type="ARBA" id="ARBA00022801"/>
    </source>
</evidence>
<sequence>MADIIKVGMADMNCVYPPNILVTLGLGSCVGVCLYDKESKISGMVHIMLPYSHQIKNNGNAAKFADTGISKLLDDMIKMGAKKSKIISKVAGGAQMFNFNDSSDIMRIGARNVQAVKETLKLFNIPLLSEDTGGNYGRTIEFSSETGMLLVKTIGYGTKCI</sequence>
<dbReference type="Gene3D" id="3.30.1330.200">
    <property type="match status" value="1"/>
</dbReference>
<dbReference type="OrthoDB" id="9807202at2"/>
<dbReference type="SUPFAM" id="SSF64438">
    <property type="entry name" value="CNF1/YfiH-like putative cysteine hydrolases"/>
    <property type="match status" value="1"/>
</dbReference>